<accession>A0ABQ9HSB4</accession>
<evidence type="ECO:0000259" key="1">
    <source>
        <dbReference type="Pfam" id="PF12998"/>
    </source>
</evidence>
<dbReference type="Proteomes" id="UP001159363">
    <property type="component" value="Chromosome X"/>
</dbReference>
<name>A0ABQ9HSB4_9NEOP</name>
<keyword evidence="3" id="KW-1185">Reference proteome</keyword>
<organism evidence="2 3">
    <name type="scientific">Dryococelus australis</name>
    <dbReference type="NCBI Taxonomy" id="614101"/>
    <lineage>
        <taxon>Eukaryota</taxon>
        <taxon>Metazoa</taxon>
        <taxon>Ecdysozoa</taxon>
        <taxon>Arthropoda</taxon>
        <taxon>Hexapoda</taxon>
        <taxon>Insecta</taxon>
        <taxon>Pterygota</taxon>
        <taxon>Neoptera</taxon>
        <taxon>Polyneoptera</taxon>
        <taxon>Phasmatodea</taxon>
        <taxon>Verophasmatodea</taxon>
        <taxon>Anareolatae</taxon>
        <taxon>Phasmatidae</taxon>
        <taxon>Eurycanthinae</taxon>
        <taxon>Dryococelus</taxon>
    </lineage>
</organism>
<evidence type="ECO:0000313" key="3">
    <source>
        <dbReference type="Proteomes" id="UP001159363"/>
    </source>
</evidence>
<dbReference type="InterPro" id="IPR024610">
    <property type="entry name" value="ING_N_histone-binding"/>
</dbReference>
<gene>
    <name evidence="2" type="ORF">PR048_013477</name>
</gene>
<sequence>MERGRQSMLVRSVGEWNVLRKKLVSVRGGVSATTAVKKLRDQVITESHLKAAEQWLNFSDFQNSSSIAMIEHLPQELRDRFTEMREMDLSVQRTHAFPNPFHEKNHHTHPTTAQFHYGHYTGQCVAFMAFATFKHLPFFCHMVGISWFINPNLASPVVYIQVAGGLVVSEGGERHAKLHLDGFISAWVHRHDTDCQTDSCQADRAIPLPGLAQIHPKPASPRVNIVMSQLLEQMAIPNDPLKNLGHDLENWDDWSS</sequence>
<feature type="domain" description="Inhibitor of growth protein N-terminal histone-binding" evidence="1">
    <location>
        <begin position="68"/>
        <end position="94"/>
    </location>
</feature>
<dbReference type="Pfam" id="PF12998">
    <property type="entry name" value="ING"/>
    <property type="match status" value="1"/>
</dbReference>
<reference evidence="2 3" key="1">
    <citation type="submission" date="2023-02" db="EMBL/GenBank/DDBJ databases">
        <title>LHISI_Scaffold_Assembly.</title>
        <authorList>
            <person name="Stuart O.P."/>
            <person name="Cleave R."/>
            <person name="Magrath M.J.L."/>
            <person name="Mikheyev A.S."/>
        </authorList>
    </citation>
    <scope>NUCLEOTIDE SEQUENCE [LARGE SCALE GENOMIC DNA]</scope>
    <source>
        <strain evidence="2">Daus_M_001</strain>
        <tissue evidence="2">Leg muscle</tissue>
    </source>
</reference>
<evidence type="ECO:0000313" key="2">
    <source>
        <dbReference type="EMBL" id="KAJ8887262.1"/>
    </source>
</evidence>
<proteinExistence type="predicted"/>
<protein>
    <recommendedName>
        <fullName evidence="1">Inhibitor of growth protein N-terminal histone-binding domain-containing protein</fullName>
    </recommendedName>
</protein>
<comment type="caution">
    <text evidence="2">The sequence shown here is derived from an EMBL/GenBank/DDBJ whole genome shotgun (WGS) entry which is preliminary data.</text>
</comment>
<dbReference type="EMBL" id="JARBHB010000004">
    <property type="protein sequence ID" value="KAJ8887262.1"/>
    <property type="molecule type" value="Genomic_DNA"/>
</dbReference>